<dbReference type="Proteomes" id="UP000006882">
    <property type="component" value="Chromosome G3"/>
</dbReference>
<evidence type="ECO:0000313" key="1">
    <source>
        <dbReference type="EMBL" id="ONI17528.1"/>
    </source>
</evidence>
<proteinExistence type="predicted"/>
<organism evidence="1 2">
    <name type="scientific">Prunus persica</name>
    <name type="common">Peach</name>
    <name type="synonym">Amygdalus persica</name>
    <dbReference type="NCBI Taxonomy" id="3760"/>
    <lineage>
        <taxon>Eukaryota</taxon>
        <taxon>Viridiplantae</taxon>
        <taxon>Streptophyta</taxon>
        <taxon>Embryophyta</taxon>
        <taxon>Tracheophyta</taxon>
        <taxon>Spermatophyta</taxon>
        <taxon>Magnoliopsida</taxon>
        <taxon>eudicotyledons</taxon>
        <taxon>Gunneridae</taxon>
        <taxon>Pentapetalae</taxon>
        <taxon>rosids</taxon>
        <taxon>fabids</taxon>
        <taxon>Rosales</taxon>
        <taxon>Rosaceae</taxon>
        <taxon>Amygdaloideae</taxon>
        <taxon>Amygdaleae</taxon>
        <taxon>Prunus</taxon>
    </lineage>
</organism>
<gene>
    <name evidence="1" type="ORF">PRUPE_3G165100</name>
</gene>
<reference evidence="1 2" key="1">
    <citation type="journal article" date="2013" name="Nat. Genet.">
        <title>The high-quality draft genome of peach (Prunus persica) identifies unique patterns of genetic diversity, domestication and genome evolution.</title>
        <authorList>
            <consortium name="International Peach Genome Initiative"/>
            <person name="Verde I."/>
            <person name="Abbott A.G."/>
            <person name="Scalabrin S."/>
            <person name="Jung S."/>
            <person name="Shu S."/>
            <person name="Marroni F."/>
            <person name="Zhebentyayeva T."/>
            <person name="Dettori M.T."/>
            <person name="Grimwood J."/>
            <person name="Cattonaro F."/>
            <person name="Zuccolo A."/>
            <person name="Rossini L."/>
            <person name="Jenkins J."/>
            <person name="Vendramin E."/>
            <person name="Meisel L.A."/>
            <person name="Decroocq V."/>
            <person name="Sosinski B."/>
            <person name="Prochnik S."/>
            <person name="Mitros T."/>
            <person name="Policriti A."/>
            <person name="Cipriani G."/>
            <person name="Dondini L."/>
            <person name="Ficklin S."/>
            <person name="Goodstein D.M."/>
            <person name="Xuan P."/>
            <person name="Del Fabbro C."/>
            <person name="Aramini V."/>
            <person name="Copetti D."/>
            <person name="Gonzalez S."/>
            <person name="Horner D.S."/>
            <person name="Falchi R."/>
            <person name="Lucas S."/>
            <person name="Mica E."/>
            <person name="Maldonado J."/>
            <person name="Lazzari B."/>
            <person name="Bielenberg D."/>
            <person name="Pirona R."/>
            <person name="Miculan M."/>
            <person name="Barakat A."/>
            <person name="Testolin R."/>
            <person name="Stella A."/>
            <person name="Tartarini S."/>
            <person name="Tonutti P."/>
            <person name="Arus P."/>
            <person name="Orellana A."/>
            <person name="Wells C."/>
            <person name="Main D."/>
            <person name="Vizzotto G."/>
            <person name="Silva H."/>
            <person name="Salamini F."/>
            <person name="Schmutz J."/>
            <person name="Morgante M."/>
            <person name="Rokhsar D.S."/>
        </authorList>
    </citation>
    <scope>NUCLEOTIDE SEQUENCE [LARGE SCALE GENOMIC DNA]</scope>
    <source>
        <strain evidence="2">cv. Nemared</strain>
    </source>
</reference>
<name>A0A251Q189_PRUPE</name>
<dbReference type="AlphaFoldDB" id="A0A251Q189"/>
<protein>
    <submittedName>
        <fullName evidence="1">Uncharacterized protein</fullName>
    </submittedName>
</protein>
<evidence type="ECO:0000313" key="2">
    <source>
        <dbReference type="Proteomes" id="UP000006882"/>
    </source>
</evidence>
<keyword evidence="2" id="KW-1185">Reference proteome</keyword>
<dbReference type="EMBL" id="CM007653">
    <property type="protein sequence ID" value="ONI17528.1"/>
    <property type="molecule type" value="Genomic_DNA"/>
</dbReference>
<dbReference type="Gramene" id="ONI17528">
    <property type="protein sequence ID" value="ONI17528"/>
    <property type="gene ID" value="PRUPE_3G165100"/>
</dbReference>
<accession>A0A251Q189</accession>
<sequence>MFSTLIKSKLVFFNLHLQIERSYRLECENLSEKLMSFYA</sequence>